<accession>A0A6N9NHD0</accession>
<organism evidence="1 2">
    <name type="scientific">Acidiluteibacter ferrifornacis</name>
    <dbReference type="NCBI Taxonomy" id="2692424"/>
    <lineage>
        <taxon>Bacteria</taxon>
        <taxon>Pseudomonadati</taxon>
        <taxon>Bacteroidota</taxon>
        <taxon>Flavobacteriia</taxon>
        <taxon>Flavobacteriales</taxon>
        <taxon>Cryomorphaceae</taxon>
        <taxon>Acidiluteibacter</taxon>
    </lineage>
</organism>
<name>A0A6N9NHD0_9FLAO</name>
<dbReference type="Proteomes" id="UP000470771">
    <property type="component" value="Unassembled WGS sequence"/>
</dbReference>
<dbReference type="EMBL" id="WWNE01000003">
    <property type="protein sequence ID" value="NBG64597.1"/>
    <property type="molecule type" value="Genomic_DNA"/>
</dbReference>
<sequence length="173" mass="20336">MKTHCIFILVNQLEEINSDTLPKLKHPCISITDLISIRKKNSLRLSMEDIFIGTKATWKNIANRIEEYQELSFLRDGKLDIIYYSIYDSLTRTYTDAADQYFHFYDHCIHRNEIEQLIEGFPPSFSCEFKNKSGETSKSKILDLKSEPKDTPNYFQFDFGFLSNKNHSRFSPI</sequence>
<keyword evidence="2" id="KW-1185">Reference proteome</keyword>
<dbReference type="AlphaFoldDB" id="A0A6N9NHD0"/>
<proteinExistence type="predicted"/>
<protein>
    <submittedName>
        <fullName evidence="1">Uncharacterized protein</fullName>
    </submittedName>
</protein>
<evidence type="ECO:0000313" key="2">
    <source>
        <dbReference type="Proteomes" id="UP000470771"/>
    </source>
</evidence>
<reference evidence="1 2" key="1">
    <citation type="submission" date="2019-12" db="EMBL/GenBank/DDBJ databases">
        <authorList>
            <person name="Zhao J."/>
        </authorList>
    </citation>
    <scope>NUCLEOTIDE SEQUENCE [LARGE SCALE GENOMIC DNA]</scope>
    <source>
        <strain evidence="1 2">S-15</strain>
    </source>
</reference>
<dbReference type="RefSeq" id="WP_160630928.1">
    <property type="nucleotide sequence ID" value="NZ_WWNE01000003.1"/>
</dbReference>
<evidence type="ECO:0000313" key="1">
    <source>
        <dbReference type="EMBL" id="NBG64597.1"/>
    </source>
</evidence>
<gene>
    <name evidence="1" type="ORF">GQN54_00615</name>
</gene>
<comment type="caution">
    <text evidence="1">The sequence shown here is derived from an EMBL/GenBank/DDBJ whole genome shotgun (WGS) entry which is preliminary data.</text>
</comment>